<feature type="compositionally biased region" description="Basic and acidic residues" evidence="2">
    <location>
        <begin position="168"/>
        <end position="230"/>
    </location>
</feature>
<proteinExistence type="predicted"/>
<evidence type="ECO:0000313" key="4">
    <source>
        <dbReference type="Proteomes" id="UP000054558"/>
    </source>
</evidence>
<keyword evidence="1" id="KW-0175">Coiled coil</keyword>
<feature type="compositionally biased region" description="Basic and acidic residues" evidence="2">
    <location>
        <begin position="834"/>
        <end position="859"/>
    </location>
</feature>
<feature type="compositionally biased region" description="Basic and acidic residues" evidence="2">
    <location>
        <begin position="896"/>
        <end position="907"/>
    </location>
</feature>
<feature type="region of interest" description="Disordered" evidence="2">
    <location>
        <begin position="800"/>
        <end position="1024"/>
    </location>
</feature>
<dbReference type="STRING" id="105231.A0A1Y1IUM5"/>
<gene>
    <name evidence="3" type="ORF">KFL_008860040</name>
</gene>
<dbReference type="AlphaFoldDB" id="A0A1Y1IUM5"/>
<protein>
    <recommendedName>
        <fullName evidence="5">Sfi1 spindle body domain-containing protein</fullName>
    </recommendedName>
</protein>
<keyword evidence="4" id="KW-1185">Reference proteome</keyword>
<feature type="compositionally biased region" description="Polar residues" evidence="2">
    <location>
        <begin position="824"/>
        <end position="833"/>
    </location>
</feature>
<feature type="compositionally biased region" description="Basic and acidic residues" evidence="2">
    <location>
        <begin position="57"/>
        <end position="77"/>
    </location>
</feature>
<feature type="compositionally biased region" description="Basic and acidic residues" evidence="2">
    <location>
        <begin position="139"/>
        <end position="160"/>
    </location>
</feature>
<feature type="region of interest" description="Disordered" evidence="2">
    <location>
        <begin position="1"/>
        <end position="284"/>
    </location>
</feature>
<feature type="compositionally biased region" description="Basic and acidic residues" evidence="2">
    <location>
        <begin position="33"/>
        <end position="49"/>
    </location>
</feature>
<name>A0A1Y1IUM5_KLENI</name>
<dbReference type="OrthoDB" id="1922948at2759"/>
<evidence type="ECO:0000313" key="3">
    <source>
        <dbReference type="EMBL" id="GAQ91938.1"/>
    </source>
</evidence>
<reference evidence="3 4" key="1">
    <citation type="journal article" date="2014" name="Nat. Commun.">
        <title>Klebsormidium flaccidum genome reveals primary factors for plant terrestrial adaptation.</title>
        <authorList>
            <person name="Hori K."/>
            <person name="Maruyama F."/>
            <person name="Fujisawa T."/>
            <person name="Togashi T."/>
            <person name="Yamamoto N."/>
            <person name="Seo M."/>
            <person name="Sato S."/>
            <person name="Yamada T."/>
            <person name="Mori H."/>
            <person name="Tajima N."/>
            <person name="Moriyama T."/>
            <person name="Ikeuchi M."/>
            <person name="Watanabe M."/>
            <person name="Wada H."/>
            <person name="Kobayashi K."/>
            <person name="Saito M."/>
            <person name="Masuda T."/>
            <person name="Sasaki-Sekimoto Y."/>
            <person name="Mashiguchi K."/>
            <person name="Awai K."/>
            <person name="Shimojima M."/>
            <person name="Masuda S."/>
            <person name="Iwai M."/>
            <person name="Nobusawa T."/>
            <person name="Narise T."/>
            <person name="Kondo S."/>
            <person name="Saito H."/>
            <person name="Sato R."/>
            <person name="Murakawa M."/>
            <person name="Ihara Y."/>
            <person name="Oshima-Yamada Y."/>
            <person name="Ohtaka K."/>
            <person name="Satoh M."/>
            <person name="Sonobe K."/>
            <person name="Ishii M."/>
            <person name="Ohtani R."/>
            <person name="Kanamori-Sato M."/>
            <person name="Honoki R."/>
            <person name="Miyazaki D."/>
            <person name="Mochizuki H."/>
            <person name="Umetsu J."/>
            <person name="Higashi K."/>
            <person name="Shibata D."/>
            <person name="Kamiya Y."/>
            <person name="Sato N."/>
            <person name="Nakamura Y."/>
            <person name="Tabata S."/>
            <person name="Ida S."/>
            <person name="Kurokawa K."/>
            <person name="Ohta H."/>
        </authorList>
    </citation>
    <scope>NUCLEOTIDE SEQUENCE [LARGE SCALE GENOMIC DNA]</scope>
    <source>
        <strain evidence="3 4">NIES-2285</strain>
    </source>
</reference>
<sequence>MGSERESDGTDMGDEESSQVSITPGARSSRRKAGSDDESRPSSRADSRTGRSNRSVSESHDSDRDGAASEPISERSRGSRRSRGSLGSRGSRGSKGERSRGRSVSPRQGGETPRSPGSVAATDLTRDDAGSDRSMSPDPKARSDSEDSRRGARKSKDTPKRGSGSGKGVERDSGSESERSSLRGSERSRRMSAAKEGRQGGGKRGDSSDDERVKRVVENRDIKGLPDRRTSSGSMRRQWGPPEPEALKRLSLGARKNDARGAYGDGSSAATPRSEHSTASSLMRNKKAKQYKGQMMSLRGVLGQENLPMQVAYQQLDQLALDAKKVQISIESNKAMMQRQIRRGQLKTLRSALRAWQIAVDEERGRKMLLRKALARIRKGLLARCFDHWRAQQQHENKIGRLGQSVTAVLTKRKLQNVWNAWLGMVQERQKAEGDALREKRLVKDLEDKRREQIGRRAVNTMFRRRLARAFYALAEGVDARRAQRERIRRVMVHISKGGMARAFEAWRQATAELKQKKDAARGAILKMLKYRLARAFATWQEQHEYHKSCQQKIAKCVSKLLNARAARAFSTWAEYAAAKRAQKTRMKGIICKMQKRKLAAAFLGLWEAVHDQKRRREGAQKVIKRMLNRRLGMAFQGWIAYMQMVSEARAEQIHERAETLEEENKRLRAENERLARVIDSGDWGRARADELVRAGEVLSGERDALMKLIGRLQREQAAVADGKRRQEDEMRAMKDKMLSGNFVQRNKMLIKGGSSFNSLVRALKSDVLERGADPEVLYSVDKLSMDEVSVFPDGELHVKAVKSPNPRSPSPARHVSSLGRSAALQQSTNLSLSRDRTAETLSSRDRRTGNLSARDRMGESLPRGSQPRREAAGESPPGTINRRVSFDSLNPSRPMSRDGFAEDLPRRGRVPAPSIREGDDRASNSDTEAQRPTSDRPGTATRKPYVSDPSARVAAGATRPLSASGLRTGSGQTQSLSRTCSGKGGFSEPGKLIGPTAGLEIAGHSNPRHVRSLDTRSSKAAIV</sequence>
<organism evidence="3 4">
    <name type="scientific">Klebsormidium nitens</name>
    <name type="common">Green alga</name>
    <name type="synonym">Ulothrix nitens</name>
    <dbReference type="NCBI Taxonomy" id="105231"/>
    <lineage>
        <taxon>Eukaryota</taxon>
        <taxon>Viridiplantae</taxon>
        <taxon>Streptophyta</taxon>
        <taxon>Klebsormidiophyceae</taxon>
        <taxon>Klebsormidiales</taxon>
        <taxon>Klebsormidiaceae</taxon>
        <taxon>Klebsormidium</taxon>
    </lineage>
</organism>
<evidence type="ECO:0008006" key="5">
    <source>
        <dbReference type="Google" id="ProtNLM"/>
    </source>
</evidence>
<evidence type="ECO:0000256" key="1">
    <source>
        <dbReference type="SAM" id="Coils"/>
    </source>
</evidence>
<feature type="compositionally biased region" description="Polar residues" evidence="2">
    <location>
        <begin position="966"/>
        <end position="981"/>
    </location>
</feature>
<dbReference type="EMBL" id="DF237835">
    <property type="protein sequence ID" value="GAQ91938.1"/>
    <property type="molecule type" value="Genomic_DNA"/>
</dbReference>
<evidence type="ECO:0000256" key="2">
    <source>
        <dbReference type="SAM" id="MobiDB-lite"/>
    </source>
</evidence>
<accession>A0A1Y1IUM5</accession>
<dbReference type="Proteomes" id="UP000054558">
    <property type="component" value="Unassembled WGS sequence"/>
</dbReference>
<feature type="coiled-coil region" evidence="1">
    <location>
        <begin position="651"/>
        <end position="681"/>
    </location>
</feature>